<evidence type="ECO:0000313" key="2">
    <source>
        <dbReference type="EMBL" id="PIR82413.1"/>
    </source>
</evidence>
<dbReference type="GO" id="GO:0022857">
    <property type="term" value="F:transmembrane transporter activity"/>
    <property type="evidence" value="ECO:0007669"/>
    <property type="project" value="InterPro"/>
</dbReference>
<feature type="transmembrane region" description="Helical" evidence="1">
    <location>
        <begin position="40"/>
        <end position="61"/>
    </location>
</feature>
<feature type="transmembrane region" description="Helical" evidence="1">
    <location>
        <begin position="96"/>
        <end position="115"/>
    </location>
</feature>
<keyword evidence="1" id="KW-0472">Membrane</keyword>
<evidence type="ECO:0008006" key="4">
    <source>
        <dbReference type="Google" id="ProtNLM"/>
    </source>
</evidence>
<feature type="transmembrane region" description="Helical" evidence="1">
    <location>
        <begin position="135"/>
        <end position="156"/>
    </location>
</feature>
<keyword evidence="1" id="KW-0812">Transmembrane</keyword>
<dbReference type="InterPro" id="IPR036259">
    <property type="entry name" value="MFS_trans_sf"/>
</dbReference>
<dbReference type="Proteomes" id="UP000231379">
    <property type="component" value="Unassembled WGS sequence"/>
</dbReference>
<gene>
    <name evidence="2" type="ORF">COU20_02725</name>
</gene>
<feature type="transmembrane region" description="Helical" evidence="1">
    <location>
        <begin position="12"/>
        <end position="34"/>
    </location>
</feature>
<feature type="transmembrane region" description="Helical" evidence="1">
    <location>
        <begin position="162"/>
        <end position="182"/>
    </location>
</feature>
<dbReference type="EMBL" id="PFBM01000016">
    <property type="protein sequence ID" value="PIR82413.1"/>
    <property type="molecule type" value="Genomic_DNA"/>
</dbReference>
<dbReference type="Pfam" id="PF07690">
    <property type="entry name" value="MFS_1"/>
    <property type="match status" value="1"/>
</dbReference>
<feature type="transmembrane region" description="Helical" evidence="1">
    <location>
        <begin position="73"/>
        <end position="90"/>
    </location>
</feature>
<protein>
    <recommendedName>
        <fullName evidence="4">Major facilitator superfamily (MFS) profile domain-containing protein</fullName>
    </recommendedName>
</protein>
<comment type="caution">
    <text evidence="2">The sequence shown here is derived from an EMBL/GenBank/DDBJ whole genome shotgun (WGS) entry which is preliminary data.</text>
</comment>
<evidence type="ECO:0000256" key="1">
    <source>
        <dbReference type="SAM" id="Phobius"/>
    </source>
</evidence>
<dbReference type="AlphaFoldDB" id="A0A2H0U7M3"/>
<evidence type="ECO:0000313" key="3">
    <source>
        <dbReference type="Proteomes" id="UP000231379"/>
    </source>
</evidence>
<reference evidence="3" key="1">
    <citation type="submission" date="2017-09" db="EMBL/GenBank/DDBJ databases">
        <title>Depth-based differentiation of microbial function through sediment-hosted aquifers and enrichment of novel symbionts in the deep terrestrial subsurface.</title>
        <authorList>
            <person name="Probst A.J."/>
            <person name="Ladd B."/>
            <person name="Jarett J.K."/>
            <person name="Geller-Mcgrath D.E."/>
            <person name="Sieber C.M.K."/>
            <person name="Emerson J.B."/>
            <person name="Anantharaman K."/>
            <person name="Thomas B.C."/>
            <person name="Malmstrom R."/>
            <person name="Stieglmeier M."/>
            <person name="Klingl A."/>
            <person name="Woyke T."/>
            <person name="Ryan C.M."/>
            <person name="Banfield J.F."/>
        </authorList>
    </citation>
    <scope>NUCLEOTIDE SEQUENCE [LARGE SCALE GENOMIC DNA]</scope>
</reference>
<name>A0A2H0U7M3_9BACT</name>
<proteinExistence type="predicted"/>
<dbReference type="InterPro" id="IPR011701">
    <property type="entry name" value="MFS"/>
</dbReference>
<sequence length="387" mass="41725">MVTAAQLRRGTYITNFVYALQFGLLLFFSATFLVELGFSTALIGVLFTAAYGASLALLIAAPALLRVFGNYKLFPLAAAALSCIAAALVFPLPAPVAAFLVMCTVTLNVLLLMLLDLFLETLTGDETKTGVRRGLFITILHAALVVAQLLAGAALALGGFSLLYAAAAFFSALVAILALVLLRGFREPEYESVDWQVVRARLVSSSDLRASFYAQFLLRFFNAAMIVYTPIYLYEHIGIPLSEMGIIFAATLIPFLLLEIPLGKLEDTKHDERFVLVIGFIVLAFSTALLSFVTTPAVVVWAALLFATRVGAAMVEMGNEVHFFRQVSGVDATEMDAFRMLVPLSHTVAPIVGALFLLLFPIQYIFLALAGILIIGIPVALGVLSRA</sequence>
<feature type="transmembrane region" description="Helical" evidence="1">
    <location>
        <begin position="274"/>
        <end position="292"/>
    </location>
</feature>
<feature type="transmembrane region" description="Helical" evidence="1">
    <location>
        <begin position="364"/>
        <end position="384"/>
    </location>
</feature>
<organism evidence="2 3">
    <name type="scientific">Candidatus Kaiserbacteria bacterium CG10_big_fil_rev_8_21_14_0_10_59_10</name>
    <dbReference type="NCBI Taxonomy" id="1974612"/>
    <lineage>
        <taxon>Bacteria</taxon>
        <taxon>Candidatus Kaiseribacteriota</taxon>
    </lineage>
</organism>
<feature type="transmembrane region" description="Helical" evidence="1">
    <location>
        <begin position="245"/>
        <end position="262"/>
    </location>
</feature>
<dbReference type="SUPFAM" id="SSF103473">
    <property type="entry name" value="MFS general substrate transporter"/>
    <property type="match status" value="2"/>
</dbReference>
<keyword evidence="1" id="KW-1133">Transmembrane helix</keyword>
<feature type="transmembrane region" description="Helical" evidence="1">
    <location>
        <begin position="216"/>
        <end position="233"/>
    </location>
</feature>
<dbReference type="Gene3D" id="1.20.1250.20">
    <property type="entry name" value="MFS general substrate transporter like domains"/>
    <property type="match status" value="2"/>
</dbReference>
<accession>A0A2H0U7M3</accession>